<dbReference type="STRING" id="29364.SAMN04487772_102224"/>
<dbReference type="EMBL" id="FOHN01000002">
    <property type="protein sequence ID" value="SES73505.1"/>
    <property type="molecule type" value="Genomic_DNA"/>
</dbReference>
<evidence type="ECO:0000313" key="4">
    <source>
        <dbReference type="Proteomes" id="UP000199800"/>
    </source>
</evidence>
<evidence type="ECO:0000259" key="2">
    <source>
        <dbReference type="Pfam" id="PF13200"/>
    </source>
</evidence>
<dbReference type="RefSeq" id="WP_092475854.1">
    <property type="nucleotide sequence ID" value="NZ_FOHN01000002.1"/>
</dbReference>
<feature type="transmembrane region" description="Helical" evidence="1">
    <location>
        <begin position="12"/>
        <end position="30"/>
    </location>
</feature>
<keyword evidence="4" id="KW-1185">Reference proteome</keyword>
<dbReference type="Gene3D" id="3.20.20.80">
    <property type="entry name" value="Glycosidases"/>
    <property type="match status" value="1"/>
</dbReference>
<dbReference type="Pfam" id="PF13200">
    <property type="entry name" value="DUF4015"/>
    <property type="match status" value="1"/>
</dbReference>
<feature type="domain" description="DUF4015" evidence="2">
    <location>
        <begin position="88"/>
        <end position="402"/>
    </location>
</feature>
<gene>
    <name evidence="3" type="ORF">SAMN04487772_102224</name>
</gene>
<evidence type="ECO:0000313" key="3">
    <source>
        <dbReference type="EMBL" id="SES73505.1"/>
    </source>
</evidence>
<dbReference type="Proteomes" id="UP000199800">
    <property type="component" value="Unassembled WGS sequence"/>
</dbReference>
<name>A0A1H9YWD8_9FIRM</name>
<dbReference type="OrthoDB" id="9774125at2"/>
<keyword evidence="1" id="KW-0812">Transmembrane</keyword>
<organism evidence="3 4">
    <name type="scientific">[Clostridium] polysaccharolyticum</name>
    <dbReference type="NCBI Taxonomy" id="29364"/>
    <lineage>
        <taxon>Bacteria</taxon>
        <taxon>Bacillati</taxon>
        <taxon>Bacillota</taxon>
        <taxon>Clostridia</taxon>
        <taxon>Lachnospirales</taxon>
        <taxon>Lachnospiraceae</taxon>
    </lineage>
</organism>
<keyword evidence="1" id="KW-1133">Transmembrane helix</keyword>
<dbReference type="InterPro" id="IPR017853">
    <property type="entry name" value="GH"/>
</dbReference>
<accession>A0A1H9YWD8</accession>
<dbReference type="SUPFAM" id="SSF51445">
    <property type="entry name" value="(Trans)glycosidases"/>
    <property type="match status" value="1"/>
</dbReference>
<evidence type="ECO:0000256" key="1">
    <source>
        <dbReference type="SAM" id="Phobius"/>
    </source>
</evidence>
<keyword evidence="1" id="KW-0472">Membrane</keyword>
<protein>
    <recommendedName>
        <fullName evidence="2">DUF4015 domain-containing protein</fullName>
    </recommendedName>
</protein>
<dbReference type="InterPro" id="IPR025275">
    <property type="entry name" value="DUF4015"/>
</dbReference>
<dbReference type="AlphaFoldDB" id="A0A1H9YWD8"/>
<reference evidence="3 4" key="1">
    <citation type="submission" date="2016-10" db="EMBL/GenBank/DDBJ databases">
        <authorList>
            <person name="de Groot N.N."/>
        </authorList>
    </citation>
    <scope>NUCLEOTIDE SEQUENCE [LARGE SCALE GENOMIC DNA]</scope>
    <source>
        <strain evidence="3 4">DSM 1801</strain>
    </source>
</reference>
<sequence length="408" mass="45455">MAKLVGDKKQKAFFQIVTVTLLLCCTLLVVHPENSQHKNTTDIVKQNHLEKTATKPASAAVTDDPCVTADADSVETISGRVQDIKVKGIYVTGPAAGSEKKMNQLVNLVETTRLNAMVIDIKNDAGEITYKMNYDLANSIGATYNYVKDMKALVKDLKAKGIYLIARIVTFKDPILAKQVPEYSIKNKDGTIFYDNKGLGWVNPYNRDVWKYVLNVAGQAAELGFDEVQFDYIRFPTDAKLTDVTYGSEEKLVSKQELIKQFTLCAADFLRERGVKVSADVFGGVIGSELDSSRIGQDYIGMSECLDCICPMVYPSAFERGCYGVKNPDASPYEIVYQALQDSQTKLSGNRNVVVRPWLQDFTASWVDNHVTYDAEKIKDQIKAVYASGYEEWILWNAKNNYTAGAIQ</sequence>
<proteinExistence type="predicted"/>